<evidence type="ECO:0000256" key="3">
    <source>
        <dbReference type="ARBA" id="ARBA00023136"/>
    </source>
</evidence>
<evidence type="ECO:0000259" key="4">
    <source>
        <dbReference type="Pfam" id="PF13505"/>
    </source>
</evidence>
<dbReference type="Proteomes" id="UP000054985">
    <property type="component" value="Unassembled WGS sequence"/>
</dbReference>
<dbReference type="AlphaFoldDB" id="A0A378JTN4"/>
<evidence type="ECO:0000313" key="7">
    <source>
        <dbReference type="Proteomes" id="UP000054985"/>
    </source>
</evidence>
<dbReference type="InterPro" id="IPR051692">
    <property type="entry name" value="OMP-like"/>
</dbReference>
<evidence type="ECO:0000256" key="2">
    <source>
        <dbReference type="ARBA" id="ARBA00022729"/>
    </source>
</evidence>
<dbReference type="GO" id="GO:0016020">
    <property type="term" value="C:membrane"/>
    <property type="evidence" value="ECO:0007669"/>
    <property type="project" value="UniProtKB-SubCell"/>
</dbReference>
<dbReference type="PANTHER" id="PTHR34001:SF3">
    <property type="entry name" value="BLL7405 PROTEIN"/>
    <property type="match status" value="1"/>
</dbReference>
<comment type="subcellular location">
    <subcellularLocation>
        <location evidence="1">Membrane</location>
    </subcellularLocation>
</comment>
<evidence type="ECO:0000313" key="5">
    <source>
        <dbReference type="EMBL" id="KTD35428.1"/>
    </source>
</evidence>
<dbReference type="Pfam" id="PF13505">
    <property type="entry name" value="OMP_b-brl"/>
    <property type="match status" value="1"/>
</dbReference>
<accession>A0A378JTN4</accession>
<evidence type="ECO:0000256" key="1">
    <source>
        <dbReference type="ARBA" id="ARBA00004370"/>
    </source>
</evidence>
<reference evidence="5 7" key="1">
    <citation type="submission" date="2015-11" db="EMBL/GenBank/DDBJ databases">
        <title>Genomic analysis of 38 Legionella species identifies large and diverse effector repertoires.</title>
        <authorList>
            <person name="Burstein D."/>
            <person name="Amaro F."/>
            <person name="Zusman T."/>
            <person name="Lifshitz Z."/>
            <person name="Cohen O."/>
            <person name="Gilbert J.A."/>
            <person name="Pupko T."/>
            <person name="Shuman H.A."/>
            <person name="Segal G."/>
        </authorList>
    </citation>
    <scope>NUCLEOTIDE SEQUENCE [LARGE SCALE GENOMIC DNA]</scope>
    <source>
        <strain evidence="5 7">ATCC 43877</strain>
    </source>
</reference>
<gene>
    <name evidence="5" type="ORF">Lmor_0875</name>
    <name evidence="6" type="ORF">NCTC12239_00931</name>
</gene>
<evidence type="ECO:0000313" key="6">
    <source>
        <dbReference type="EMBL" id="STX62013.1"/>
    </source>
</evidence>
<dbReference type="OrthoDB" id="8219848at2"/>
<reference evidence="6 8" key="2">
    <citation type="submission" date="2018-06" db="EMBL/GenBank/DDBJ databases">
        <authorList>
            <consortium name="Pathogen Informatics"/>
            <person name="Doyle S."/>
        </authorList>
    </citation>
    <scope>NUCLEOTIDE SEQUENCE [LARGE SCALE GENOMIC DNA]</scope>
    <source>
        <strain evidence="6 8">NCTC12239</strain>
    </source>
</reference>
<feature type="domain" description="Outer membrane protein beta-barrel" evidence="4">
    <location>
        <begin position="35"/>
        <end position="243"/>
    </location>
</feature>
<name>A0A378JTN4_9GAMM</name>
<dbReference type="PANTHER" id="PTHR34001">
    <property type="entry name" value="BLL7405 PROTEIN"/>
    <property type="match status" value="1"/>
</dbReference>
<dbReference type="STRING" id="39962.Lmor_0875"/>
<dbReference type="InterPro" id="IPR011250">
    <property type="entry name" value="OMP/PagP_B-barrel"/>
</dbReference>
<proteinExistence type="predicted"/>
<dbReference type="Proteomes" id="UP000254040">
    <property type="component" value="Unassembled WGS sequence"/>
</dbReference>
<dbReference type="SUPFAM" id="SSF56925">
    <property type="entry name" value="OMPA-like"/>
    <property type="match status" value="1"/>
</dbReference>
<keyword evidence="3" id="KW-0472">Membrane</keyword>
<keyword evidence="2" id="KW-0732">Signal</keyword>
<dbReference type="Gene3D" id="2.40.160.20">
    <property type="match status" value="1"/>
</dbReference>
<organism evidence="6 8">
    <name type="scientific">Legionella moravica</name>
    <dbReference type="NCBI Taxonomy" id="39962"/>
    <lineage>
        <taxon>Bacteria</taxon>
        <taxon>Pseudomonadati</taxon>
        <taxon>Pseudomonadota</taxon>
        <taxon>Gammaproteobacteria</taxon>
        <taxon>Legionellales</taxon>
        <taxon>Legionellaceae</taxon>
        <taxon>Legionella</taxon>
    </lineage>
</organism>
<dbReference type="EMBL" id="UGOG01000001">
    <property type="protein sequence ID" value="STX62013.1"/>
    <property type="molecule type" value="Genomic_DNA"/>
</dbReference>
<sequence length="247" mass="27739">MNKLLMIAKGVMLATVMIDMTYANNLTSTGSLLNNWNGFYAGVNEGFVFSDVQLRSQQLGFSNPDGTCNTNEGFTTYSPGLQLGFMHQFTNTLVSGLEANLIFNTRKNNTLDCNCPNNPEVSDRFVLKNQIQPSIKARLGQILNWNQNQFLPYLTAGASFAKLHLTYTNEGNDYYSQKKNTTGSLIGAGIEWYMMKKWTLRAEYNYVHYGNSINLKIPSVYGLIDTEGTSRINLNTNNIVIAISYWI</sequence>
<protein>
    <submittedName>
        <fullName evidence="6">Opacity protein and related surface antigens</fullName>
    </submittedName>
</protein>
<evidence type="ECO:0000313" key="8">
    <source>
        <dbReference type="Proteomes" id="UP000254040"/>
    </source>
</evidence>
<dbReference type="EMBL" id="LNYN01000014">
    <property type="protein sequence ID" value="KTD35428.1"/>
    <property type="molecule type" value="Genomic_DNA"/>
</dbReference>
<dbReference type="InterPro" id="IPR027385">
    <property type="entry name" value="Beta-barrel_OMP"/>
</dbReference>
<dbReference type="RefSeq" id="WP_028383547.1">
    <property type="nucleotide sequence ID" value="NZ_CAAAJG010000002.1"/>
</dbReference>
<keyword evidence="7" id="KW-1185">Reference proteome</keyword>